<evidence type="ECO:0000313" key="3">
    <source>
        <dbReference type="Proteomes" id="UP000004263"/>
    </source>
</evidence>
<protein>
    <submittedName>
        <fullName evidence="2">Uncharacterized protein</fullName>
    </submittedName>
</protein>
<dbReference type="HOGENOM" id="CLU_2913164_0_0_6"/>
<evidence type="ECO:0000313" key="2">
    <source>
        <dbReference type="EMBL" id="EAT10684.1"/>
    </source>
</evidence>
<keyword evidence="3" id="KW-1185">Reference proteome</keyword>
<accession>Q1MXI8</accession>
<comment type="caution">
    <text evidence="2">The sequence shown here is derived from an EMBL/GenBank/DDBJ whole genome shotgun (WGS) entry which is preliminary data.</text>
</comment>
<sequence length="61" mass="6805">MRHRRACFSSLTTRFEDRVQRPLRGKPTKKAASAGSWAQSRKAGGQAVRSTAQTVARVNFE</sequence>
<feature type="region of interest" description="Disordered" evidence="1">
    <location>
        <begin position="18"/>
        <end position="61"/>
    </location>
</feature>
<reference evidence="2 3" key="1">
    <citation type="submission" date="2006-03" db="EMBL/GenBank/DDBJ databases">
        <authorList>
            <person name="Pinhassi J."/>
            <person name="Pedros-Alio C."/>
            <person name="Ferriera S."/>
            <person name="Johnson J."/>
            <person name="Kravitz S."/>
            <person name="Halpern A."/>
            <person name="Remington K."/>
            <person name="Beeson K."/>
            <person name="Tran B."/>
            <person name="Rogers Y.-H."/>
            <person name="Friedman R."/>
            <person name="Venter J.C."/>
        </authorList>
    </citation>
    <scope>NUCLEOTIDE SEQUENCE [LARGE SCALE GENOMIC DNA]</scope>
    <source>
        <strain evidence="2 3">RED65</strain>
    </source>
</reference>
<dbReference type="AlphaFoldDB" id="Q1MXI8"/>
<dbReference type="Proteomes" id="UP000004263">
    <property type="component" value="Unassembled WGS sequence"/>
</dbReference>
<gene>
    <name evidence="2" type="ORF">RED65_01868</name>
</gene>
<dbReference type="EMBL" id="AAQH01000041">
    <property type="protein sequence ID" value="EAT10684.1"/>
    <property type="molecule type" value="Genomic_DNA"/>
</dbReference>
<feature type="compositionally biased region" description="Polar residues" evidence="1">
    <location>
        <begin position="48"/>
        <end position="61"/>
    </location>
</feature>
<organism evidence="2 3">
    <name type="scientific">Bermanella marisrubri</name>
    <dbReference type="NCBI Taxonomy" id="207949"/>
    <lineage>
        <taxon>Bacteria</taxon>
        <taxon>Pseudomonadati</taxon>
        <taxon>Pseudomonadota</taxon>
        <taxon>Gammaproteobacteria</taxon>
        <taxon>Oceanospirillales</taxon>
        <taxon>Oceanospirillaceae</taxon>
        <taxon>Bermanella</taxon>
    </lineage>
</organism>
<name>Q1MXI8_9GAMM</name>
<proteinExistence type="predicted"/>
<evidence type="ECO:0000256" key="1">
    <source>
        <dbReference type="SAM" id="MobiDB-lite"/>
    </source>
</evidence>